<feature type="compositionally biased region" description="Polar residues" evidence="5">
    <location>
        <begin position="166"/>
        <end position="196"/>
    </location>
</feature>
<dbReference type="PANTHER" id="PTHR12400:SF21">
    <property type="entry name" value="KINASE"/>
    <property type="match status" value="1"/>
</dbReference>
<feature type="compositionally biased region" description="Polar residues" evidence="5">
    <location>
        <begin position="720"/>
        <end position="730"/>
    </location>
</feature>
<feature type="compositionally biased region" description="Basic and acidic residues" evidence="5">
    <location>
        <begin position="92"/>
        <end position="107"/>
    </location>
</feature>
<dbReference type="Proteomes" id="UP000717515">
    <property type="component" value="Unassembled WGS sequence"/>
</dbReference>
<feature type="compositionally biased region" description="Basic and acidic residues" evidence="5">
    <location>
        <begin position="639"/>
        <end position="649"/>
    </location>
</feature>
<dbReference type="GO" id="GO:0046854">
    <property type="term" value="P:phosphatidylinositol phosphate biosynthetic process"/>
    <property type="evidence" value="ECO:0007669"/>
    <property type="project" value="TreeGrafter"/>
</dbReference>
<sequence>MPSHPTLQHSSSTSSSPSNLPPHSITQPVPLQSASSSSYYSAASTSPDGGTISFSLTSTPQQQKPPQPVKRSLSFSLSNNSDTTGQNNNNDQLEKREPDSRIDHDHSCSNSSTLTASRNTFSAASPTAQSRSAQPAITFSTSLPPSLKQRPSPPARLKSDLYYSPQLRQAPSPGTSAAGTHYTSSGQNSPGTSACSDDSVPDSPMSGSDEADPADLTCSPLSALNKRKSLGALLAANTLAASSNSNGIIVNSVDTSSSRKEVLSPTFRAKHDFQKTSPAFTAQLPTPEAPGKKMFMPVSPRVQSPSAITAQIQHSFWASPDTQAPQEKSQPHAGHDDYMEKSSAVEQGDSNSESDGGDADVEEDEDNDDGDDSWHSADEDFGDETSAYHSDSPALPLVPFQNQVGGHASFLRFSNKAICKPVSENEQVFYEYLEAHHPEVLPFIPAYLGVLNVTYRQLPNPEDGDKPGEMVPEVVLEKNRHIVTDAMLEKMKKSWKWPSTPGRFPGSTVDIMEEGQSLGSRTSHLRGEFLSPFLGSASVPTHSSLPISSSMSSPASFTKIRGLTRINLALKERVLKEVLSPHSLRARARAFRQHFGFPSKSRHDLCSHSHDSAGEGCKDYIRQVPRRHSLSNLNLAMASREENKRRERAASAASGAENSPANSVGQDPRQDRLIEQAGTQRLGREDGVSDKVQDQHSSSDMFQMDDLELPETMLDAYPSPTRNGPAIQNNERTHSQTDGQDARVIPIGSNEWILDGSGRGLPSLRSEATPQMSRCPSGTEVLGQQLGEGALGQSQERPSEPAAGKYILLEDLTDGLKAPCILDIKMGTRQYGIWATDKKMKSQTRKCQRTTSYETGIRICGMQVYNITTERFLFQNKYYGRKLTKETLPLTLRQFLFNGSEVMLTHIPLLLRKLKSLARIIKNLNGYRFYGSSLLIYYDGDSSSVLPQTQDQALLTPGSHPLRIDSSQPDSSGLSEARRQVKKNQDRPTTDLKVIDFAHCTPGVFDEDAMPPYPPVHPDEPDKGYLLGLKNLMMIFRDIWDQNGGDQDVSREWEQEENELWVGVWD</sequence>
<feature type="compositionally biased region" description="Low complexity" evidence="5">
    <location>
        <begin position="650"/>
        <end position="663"/>
    </location>
</feature>
<name>A0A9P8A6H1_MORAP</name>
<keyword evidence="3 4" id="KW-0418">Kinase</keyword>
<feature type="compositionally biased region" description="Acidic residues" evidence="5">
    <location>
        <begin position="355"/>
        <end position="371"/>
    </location>
</feature>
<dbReference type="PANTHER" id="PTHR12400">
    <property type="entry name" value="INOSITOL POLYPHOSPHATE KINASE"/>
    <property type="match status" value="1"/>
</dbReference>
<feature type="compositionally biased region" description="Low complexity" evidence="5">
    <location>
        <begin position="1"/>
        <end position="24"/>
    </location>
</feature>
<dbReference type="GO" id="GO:0000824">
    <property type="term" value="F:inositol-1,4,5,6-tetrakisphosphate 3-kinase activity"/>
    <property type="evidence" value="ECO:0007669"/>
    <property type="project" value="TreeGrafter"/>
</dbReference>
<dbReference type="GO" id="GO:0005634">
    <property type="term" value="C:nucleus"/>
    <property type="evidence" value="ECO:0007669"/>
    <property type="project" value="TreeGrafter"/>
</dbReference>
<feature type="compositionally biased region" description="Polar residues" evidence="5">
    <location>
        <begin position="108"/>
        <end position="144"/>
    </location>
</feature>
<feature type="region of interest" description="Disordered" evidence="5">
    <location>
        <begin position="631"/>
        <end position="705"/>
    </location>
</feature>
<dbReference type="EMBL" id="JAIFTL010000113">
    <property type="protein sequence ID" value="KAG9323157.1"/>
    <property type="molecule type" value="Genomic_DNA"/>
</dbReference>
<feature type="compositionally biased region" description="Basic and acidic residues" evidence="5">
    <location>
        <begin position="329"/>
        <end position="340"/>
    </location>
</feature>
<feature type="region of interest" description="Disordered" evidence="5">
    <location>
        <begin position="956"/>
        <end position="987"/>
    </location>
</feature>
<dbReference type="SUPFAM" id="SSF56104">
    <property type="entry name" value="SAICAR synthase-like"/>
    <property type="match status" value="1"/>
</dbReference>
<dbReference type="AlphaFoldDB" id="A0A9P8A6H1"/>
<dbReference type="GO" id="GO:0008440">
    <property type="term" value="F:inositol-1,4,5-trisphosphate 3-kinase activity"/>
    <property type="evidence" value="ECO:0007669"/>
    <property type="project" value="TreeGrafter"/>
</dbReference>
<organism evidence="6 7">
    <name type="scientific">Mortierella alpina</name>
    <name type="common">Oleaginous fungus</name>
    <name type="synonym">Mortierella renispora</name>
    <dbReference type="NCBI Taxonomy" id="64518"/>
    <lineage>
        <taxon>Eukaryota</taxon>
        <taxon>Fungi</taxon>
        <taxon>Fungi incertae sedis</taxon>
        <taxon>Mucoromycota</taxon>
        <taxon>Mortierellomycotina</taxon>
        <taxon>Mortierellomycetes</taxon>
        <taxon>Mortierellales</taxon>
        <taxon>Mortierellaceae</taxon>
        <taxon>Mortierella</taxon>
    </lineage>
</organism>
<feature type="compositionally biased region" description="Polar residues" evidence="5">
    <location>
        <begin position="319"/>
        <end position="328"/>
    </location>
</feature>
<dbReference type="GO" id="GO:0032958">
    <property type="term" value="P:inositol phosphate biosynthetic process"/>
    <property type="evidence" value="ECO:0007669"/>
    <property type="project" value="InterPro"/>
</dbReference>
<feature type="compositionally biased region" description="Low complexity" evidence="5">
    <location>
        <begin position="78"/>
        <end position="91"/>
    </location>
</feature>
<proteinExistence type="inferred from homology"/>
<dbReference type="Gene3D" id="3.30.470.160">
    <property type="entry name" value="Inositol polyphosphate kinase"/>
    <property type="match status" value="1"/>
</dbReference>
<feature type="region of interest" description="Disordered" evidence="5">
    <location>
        <begin position="720"/>
        <end position="739"/>
    </location>
</feature>
<evidence type="ECO:0000313" key="6">
    <source>
        <dbReference type="EMBL" id="KAG9323157.1"/>
    </source>
</evidence>
<keyword evidence="2 4" id="KW-0808">Transferase</keyword>
<comment type="similarity">
    <text evidence="1 4">Belongs to the inositol phosphokinase (IPK) family.</text>
</comment>
<protein>
    <recommendedName>
        <fullName evidence="4">Kinase</fullName>
        <ecNumber evidence="4">2.7.-.-</ecNumber>
    </recommendedName>
</protein>
<evidence type="ECO:0000256" key="3">
    <source>
        <dbReference type="ARBA" id="ARBA00022777"/>
    </source>
</evidence>
<evidence type="ECO:0000256" key="4">
    <source>
        <dbReference type="RuleBase" id="RU363090"/>
    </source>
</evidence>
<feature type="compositionally biased region" description="Polar residues" evidence="5">
    <location>
        <begin position="965"/>
        <end position="974"/>
    </location>
</feature>
<feature type="compositionally biased region" description="Basic and acidic residues" evidence="5">
    <location>
        <begin position="682"/>
        <end position="694"/>
    </location>
</feature>
<dbReference type="GO" id="GO:0005737">
    <property type="term" value="C:cytoplasm"/>
    <property type="evidence" value="ECO:0007669"/>
    <property type="project" value="TreeGrafter"/>
</dbReference>
<feature type="region of interest" description="Disordered" evidence="5">
    <location>
        <begin position="319"/>
        <end position="394"/>
    </location>
</feature>
<evidence type="ECO:0000256" key="2">
    <source>
        <dbReference type="ARBA" id="ARBA00022679"/>
    </source>
</evidence>
<gene>
    <name evidence="6" type="ORF">KVV02_002307</name>
</gene>
<dbReference type="Pfam" id="PF03770">
    <property type="entry name" value="IPK"/>
    <property type="match status" value="1"/>
</dbReference>
<feature type="compositionally biased region" description="Low complexity" evidence="5">
    <location>
        <begin position="33"/>
        <end position="46"/>
    </location>
</feature>
<reference evidence="6" key="1">
    <citation type="submission" date="2021-07" db="EMBL/GenBank/DDBJ databases">
        <title>Draft genome of Mortierella alpina, strain LL118, isolated from an aspen leaf litter sample.</title>
        <authorList>
            <person name="Yang S."/>
            <person name="Vinatzer B.A."/>
        </authorList>
    </citation>
    <scope>NUCLEOTIDE SEQUENCE</scope>
    <source>
        <strain evidence="6">LL118</strain>
    </source>
</reference>
<dbReference type="InterPro" id="IPR038286">
    <property type="entry name" value="IPK_sf"/>
</dbReference>
<evidence type="ECO:0000313" key="7">
    <source>
        <dbReference type="Proteomes" id="UP000717515"/>
    </source>
</evidence>
<feature type="region of interest" description="Disordered" evidence="5">
    <location>
        <begin position="1"/>
        <end position="214"/>
    </location>
</feature>
<feature type="compositionally biased region" description="Basic and acidic residues" evidence="5">
    <location>
        <begin position="976"/>
        <end position="987"/>
    </location>
</feature>
<dbReference type="EC" id="2.7.-.-" evidence="4"/>
<accession>A0A9P8A6H1</accession>
<dbReference type="InterPro" id="IPR005522">
    <property type="entry name" value="IPK"/>
</dbReference>
<comment type="caution">
    <text evidence="6">The sequence shown here is derived from an EMBL/GenBank/DDBJ whole genome shotgun (WGS) entry which is preliminary data.</text>
</comment>
<evidence type="ECO:0000256" key="5">
    <source>
        <dbReference type="SAM" id="MobiDB-lite"/>
    </source>
</evidence>
<evidence type="ECO:0000256" key="1">
    <source>
        <dbReference type="ARBA" id="ARBA00007374"/>
    </source>
</evidence>